<dbReference type="STRING" id="1867952.MTBPR1_10525"/>
<feature type="domain" description="Adenylate kinase active site lid" evidence="8">
    <location>
        <begin position="127"/>
        <end position="163"/>
    </location>
</feature>
<evidence type="ECO:0000256" key="3">
    <source>
        <dbReference type="ARBA" id="ARBA00022741"/>
    </source>
</evidence>
<dbReference type="RefSeq" id="WP_069185965.1">
    <property type="nucleotide sequence ID" value="NZ_FLYE01000001.1"/>
</dbReference>
<feature type="region of interest" description="NMP" evidence="5">
    <location>
        <begin position="30"/>
        <end position="59"/>
    </location>
</feature>
<keyword evidence="5" id="KW-0479">Metal-binding</keyword>
<dbReference type="NCBIfam" id="NF001380">
    <property type="entry name" value="PRK00279.1-2"/>
    <property type="match status" value="1"/>
</dbReference>
<evidence type="ECO:0000256" key="5">
    <source>
        <dbReference type="HAMAP-Rule" id="MF_00235"/>
    </source>
</evidence>
<dbReference type="GO" id="GO:0005737">
    <property type="term" value="C:cytoplasm"/>
    <property type="evidence" value="ECO:0007669"/>
    <property type="project" value="UniProtKB-SubCell"/>
</dbReference>
<keyword evidence="2 5" id="KW-0545">Nucleotide biosynthesis</keyword>
<name>A0A1C3RDF5_9PROT</name>
<dbReference type="Proteomes" id="UP000231658">
    <property type="component" value="Unassembled WGS sequence"/>
</dbReference>
<evidence type="ECO:0000256" key="6">
    <source>
        <dbReference type="RuleBase" id="RU003330"/>
    </source>
</evidence>
<protein>
    <recommendedName>
        <fullName evidence="5 7">Adenylate kinase</fullName>
        <shortName evidence="5">AK</shortName>
        <ecNumber evidence="5 7">2.7.4.3</ecNumber>
    </recommendedName>
    <alternativeName>
        <fullName evidence="5">ATP-AMP transphosphorylase</fullName>
    </alternativeName>
    <alternativeName>
        <fullName evidence="5">ATP:AMP phosphotransferase</fullName>
    </alternativeName>
    <alternativeName>
        <fullName evidence="5">Adenylate monophosphate kinase</fullName>
    </alternativeName>
</protein>
<keyword evidence="5" id="KW-0963">Cytoplasm</keyword>
<comment type="subcellular location">
    <subcellularLocation>
        <location evidence="5 7">Cytoplasm</location>
    </subcellularLocation>
</comment>
<feature type="binding site" evidence="5">
    <location>
        <begin position="10"/>
        <end position="15"/>
    </location>
    <ligand>
        <name>ATP</name>
        <dbReference type="ChEBI" id="CHEBI:30616"/>
    </ligand>
</feature>
<keyword evidence="5 7" id="KW-0067">ATP-binding</keyword>
<dbReference type="OrthoDB" id="9805030at2"/>
<feature type="binding site" evidence="5">
    <location>
        <position position="200"/>
    </location>
    <ligand>
        <name>ATP</name>
        <dbReference type="ChEBI" id="CHEBI:30616"/>
    </ligand>
</feature>
<dbReference type="InterPro" id="IPR000850">
    <property type="entry name" value="Adenylat/UMP-CMP_kin"/>
</dbReference>
<evidence type="ECO:0000256" key="2">
    <source>
        <dbReference type="ARBA" id="ARBA00022727"/>
    </source>
</evidence>
<feature type="binding site" evidence="5">
    <location>
        <position position="92"/>
    </location>
    <ligand>
        <name>AMP</name>
        <dbReference type="ChEBI" id="CHEBI:456215"/>
    </ligand>
</feature>
<feature type="binding site" evidence="5">
    <location>
        <position position="172"/>
    </location>
    <ligand>
        <name>AMP</name>
        <dbReference type="ChEBI" id="CHEBI:456215"/>
    </ligand>
</feature>
<dbReference type="CDD" id="cd01428">
    <property type="entry name" value="ADK"/>
    <property type="match status" value="1"/>
</dbReference>
<dbReference type="AlphaFoldDB" id="A0A1C3RDF5"/>
<feature type="binding site" evidence="5">
    <location>
        <position position="31"/>
    </location>
    <ligand>
        <name>AMP</name>
        <dbReference type="ChEBI" id="CHEBI:456215"/>
    </ligand>
</feature>
<keyword evidence="5" id="KW-0862">Zinc</keyword>
<feature type="binding site" evidence="5">
    <location>
        <position position="150"/>
    </location>
    <ligand>
        <name>Zn(2+)</name>
        <dbReference type="ChEBI" id="CHEBI:29105"/>
        <note>structural</note>
    </ligand>
</feature>
<feature type="binding site" evidence="5">
    <location>
        <position position="153"/>
    </location>
    <ligand>
        <name>Zn(2+)</name>
        <dbReference type="ChEBI" id="CHEBI:29105"/>
        <note>structural</note>
    </ligand>
</feature>
<dbReference type="NCBIfam" id="NF011105">
    <property type="entry name" value="PRK14532.1"/>
    <property type="match status" value="1"/>
</dbReference>
<dbReference type="InterPro" id="IPR027417">
    <property type="entry name" value="P-loop_NTPase"/>
</dbReference>
<dbReference type="FunFam" id="3.40.50.300:FF:000106">
    <property type="entry name" value="Adenylate kinase mitochondrial"/>
    <property type="match status" value="1"/>
</dbReference>
<keyword evidence="1 5" id="KW-0808">Transferase</keyword>
<reference evidence="9 10" key="1">
    <citation type="submission" date="2016-07" db="EMBL/GenBank/DDBJ databases">
        <authorList>
            <person name="Lefevre C.T."/>
        </authorList>
    </citation>
    <scope>NUCLEOTIDE SEQUENCE [LARGE SCALE GENOMIC DNA]</scope>
    <source>
        <strain evidence="9">PR1</strain>
    </source>
</reference>
<accession>A0A1C3RDF5</accession>
<comment type="similarity">
    <text evidence="5 6">Belongs to the adenylate kinase family.</text>
</comment>
<feature type="binding site" evidence="5">
    <location>
        <begin position="85"/>
        <end position="88"/>
    </location>
    <ligand>
        <name>AMP</name>
        <dbReference type="ChEBI" id="CHEBI:456215"/>
    </ligand>
</feature>
<dbReference type="PANTHER" id="PTHR23359">
    <property type="entry name" value="NUCLEOTIDE KINASE"/>
    <property type="match status" value="1"/>
</dbReference>
<comment type="function">
    <text evidence="5">Catalyzes the reversible transfer of the terminal phosphate group between ATP and AMP. Plays an important role in cellular energy homeostasis and in adenine nucleotide metabolism.</text>
</comment>
<evidence type="ECO:0000256" key="4">
    <source>
        <dbReference type="ARBA" id="ARBA00022777"/>
    </source>
</evidence>
<dbReference type="GO" id="GO:0005524">
    <property type="term" value="F:ATP binding"/>
    <property type="evidence" value="ECO:0007669"/>
    <property type="project" value="UniProtKB-UniRule"/>
</dbReference>
<comment type="caution">
    <text evidence="5">Lacks conserved residue(s) required for the propagation of feature annotation.</text>
</comment>
<keyword evidence="3 5" id="KW-0547">Nucleotide-binding</keyword>
<feature type="binding site" evidence="5">
    <location>
        <position position="130"/>
    </location>
    <ligand>
        <name>Zn(2+)</name>
        <dbReference type="ChEBI" id="CHEBI:29105"/>
        <note>structural</note>
    </ligand>
</feature>
<sequence>MKLILLGAPGAGKGTQAKRLEEAYGVVQLSTGDMLRAEVASGSEIGKELKAVMEAGNLVTDELIISMISSRVEQDDCAKGYILDGFPRTTAQAEALDAMLADKGQKLDSVIEMKVDEEALVGRITGRYTCAKCGQGYHDEFQKPVKEGVCDKCGATEFSRRADDNEETVRSRLESYREQTAPIASHYDAKGMLKTVDGMADIDEVTAQLKAILG</sequence>
<feature type="binding site" evidence="5">
    <location>
        <position position="127"/>
    </location>
    <ligand>
        <name>ATP</name>
        <dbReference type="ChEBI" id="CHEBI:30616"/>
    </ligand>
</feature>
<dbReference type="NCBIfam" id="NF001381">
    <property type="entry name" value="PRK00279.1-3"/>
    <property type="match status" value="1"/>
</dbReference>
<dbReference type="InterPro" id="IPR007862">
    <property type="entry name" value="Adenylate_kinase_lid-dom"/>
</dbReference>
<dbReference type="InterPro" id="IPR033690">
    <property type="entry name" value="Adenylat_kinase_CS"/>
</dbReference>
<dbReference type="EMBL" id="FLYE01000001">
    <property type="protein sequence ID" value="SCA55278.1"/>
    <property type="molecule type" value="Genomic_DNA"/>
</dbReference>
<dbReference type="EC" id="2.7.4.3" evidence="5 7"/>
<evidence type="ECO:0000256" key="1">
    <source>
        <dbReference type="ARBA" id="ARBA00022679"/>
    </source>
</evidence>
<feature type="binding site" evidence="5">
    <location>
        <begin position="57"/>
        <end position="59"/>
    </location>
    <ligand>
        <name>AMP</name>
        <dbReference type="ChEBI" id="CHEBI:456215"/>
    </ligand>
</feature>
<feature type="binding site" evidence="5">
    <location>
        <position position="133"/>
    </location>
    <ligand>
        <name>Zn(2+)</name>
        <dbReference type="ChEBI" id="CHEBI:29105"/>
        <note>structural</note>
    </ligand>
</feature>
<dbReference type="GO" id="GO:0044209">
    <property type="term" value="P:AMP salvage"/>
    <property type="evidence" value="ECO:0007669"/>
    <property type="project" value="UniProtKB-UniRule"/>
</dbReference>
<organism evidence="9 10">
    <name type="scientific">Candidatus Terasakiella magnetica</name>
    <dbReference type="NCBI Taxonomy" id="1867952"/>
    <lineage>
        <taxon>Bacteria</taxon>
        <taxon>Pseudomonadati</taxon>
        <taxon>Pseudomonadota</taxon>
        <taxon>Alphaproteobacteria</taxon>
        <taxon>Rhodospirillales</taxon>
        <taxon>Terasakiellaceae</taxon>
        <taxon>Terasakiella</taxon>
    </lineage>
</organism>
<dbReference type="GO" id="GO:0008270">
    <property type="term" value="F:zinc ion binding"/>
    <property type="evidence" value="ECO:0007669"/>
    <property type="project" value="UniProtKB-UniRule"/>
</dbReference>
<dbReference type="PRINTS" id="PR00094">
    <property type="entry name" value="ADENYLTKNASE"/>
</dbReference>
<dbReference type="NCBIfam" id="NF011100">
    <property type="entry name" value="PRK14527.1"/>
    <property type="match status" value="1"/>
</dbReference>
<evidence type="ECO:0000313" key="9">
    <source>
        <dbReference type="EMBL" id="SCA55278.1"/>
    </source>
</evidence>
<dbReference type="NCBIfam" id="TIGR01351">
    <property type="entry name" value="adk"/>
    <property type="match status" value="1"/>
</dbReference>
<proteinExistence type="inferred from homology"/>
<dbReference type="SUPFAM" id="SSF52540">
    <property type="entry name" value="P-loop containing nucleoside triphosphate hydrolases"/>
    <property type="match status" value="1"/>
</dbReference>
<comment type="catalytic activity">
    <reaction evidence="5 7">
        <text>AMP + ATP = 2 ADP</text>
        <dbReference type="Rhea" id="RHEA:12973"/>
        <dbReference type="ChEBI" id="CHEBI:30616"/>
        <dbReference type="ChEBI" id="CHEBI:456215"/>
        <dbReference type="ChEBI" id="CHEBI:456216"/>
        <dbReference type="EC" id="2.7.4.3"/>
    </reaction>
</comment>
<dbReference type="UniPathway" id="UPA00588">
    <property type="reaction ID" value="UER00649"/>
</dbReference>
<comment type="pathway">
    <text evidence="5">Purine metabolism; AMP biosynthesis via salvage pathway; AMP from ADP: step 1/1.</text>
</comment>
<comment type="subunit">
    <text evidence="5 7">Monomer.</text>
</comment>
<dbReference type="GO" id="GO:0004017">
    <property type="term" value="F:AMP kinase activity"/>
    <property type="evidence" value="ECO:0007669"/>
    <property type="project" value="UniProtKB-UniRule"/>
</dbReference>
<keyword evidence="4 5" id="KW-0418">Kinase</keyword>
<feature type="binding site" evidence="5">
    <location>
        <position position="36"/>
    </location>
    <ligand>
        <name>AMP</name>
        <dbReference type="ChEBI" id="CHEBI:456215"/>
    </ligand>
</feature>
<comment type="domain">
    <text evidence="5">Consists of three domains, a large central CORE domain and two small peripheral domains, NMPbind and LID, which undergo movements during catalysis. The LID domain closes over the site of phosphoryl transfer upon ATP binding. Assembling and dissambling the active center during each catalytic cycle provides an effective means to prevent ATP hydrolysis. Some bacteria have evolved a zinc-coordinating structure that stabilizes the LID domain.</text>
</comment>
<evidence type="ECO:0000313" key="10">
    <source>
        <dbReference type="Proteomes" id="UP000231658"/>
    </source>
</evidence>
<keyword evidence="10" id="KW-1185">Reference proteome</keyword>
<dbReference type="Gene3D" id="3.40.50.300">
    <property type="entry name" value="P-loop containing nucleotide triphosphate hydrolases"/>
    <property type="match status" value="1"/>
</dbReference>
<evidence type="ECO:0000259" key="8">
    <source>
        <dbReference type="Pfam" id="PF05191"/>
    </source>
</evidence>
<evidence type="ECO:0000256" key="7">
    <source>
        <dbReference type="RuleBase" id="RU003331"/>
    </source>
</evidence>
<gene>
    <name evidence="5 9" type="primary">adk</name>
    <name evidence="9" type="ORF">MTBPR1_10525</name>
</gene>
<dbReference type="PROSITE" id="PS00113">
    <property type="entry name" value="ADENYLATE_KINASE"/>
    <property type="match status" value="1"/>
</dbReference>
<feature type="binding site" evidence="5">
    <location>
        <position position="161"/>
    </location>
    <ligand>
        <name>AMP</name>
        <dbReference type="ChEBI" id="CHEBI:456215"/>
    </ligand>
</feature>
<dbReference type="InterPro" id="IPR006259">
    <property type="entry name" value="Adenyl_kin_sub"/>
</dbReference>
<dbReference type="HAMAP" id="MF_00235">
    <property type="entry name" value="Adenylate_kinase_Adk"/>
    <property type="match status" value="1"/>
</dbReference>
<dbReference type="Pfam" id="PF00406">
    <property type="entry name" value="ADK"/>
    <property type="match status" value="1"/>
</dbReference>
<dbReference type="Pfam" id="PF05191">
    <property type="entry name" value="ADK_lid"/>
    <property type="match status" value="1"/>
</dbReference>